<sequence>MSREAGNFQACASCKHQRKKCDEACELAPYFPADRYTEFQNAHRLFGVSNILKILNSVDQQHKQATAETILVEATARKNDPVHGCLGITRALRSQIEFYEKQLHIANQYLTLLREREKVEQQKQKFEEFVNTSPLVSLPPLPAAAHAATMQPDDQLEEFKNLTPILPDICDEYMEDMKTFGVGYTYQPSTLEEGLDGIKPFDMQHGDQILLESSYQHENVLLTNFSSKPREFSGRNRYCTTGFV</sequence>
<dbReference type="PANTHER" id="PTHR31301">
    <property type="entry name" value="LOB DOMAIN-CONTAINING PROTEIN 4-RELATED"/>
    <property type="match status" value="1"/>
</dbReference>
<evidence type="ECO:0000313" key="3">
    <source>
        <dbReference type="EMBL" id="KAB1202028.1"/>
    </source>
</evidence>
<gene>
    <name evidence="3" type="ORF">CJ030_MR8G007632</name>
</gene>
<dbReference type="Proteomes" id="UP000516437">
    <property type="component" value="Chromosome 8"/>
</dbReference>
<comment type="similarity">
    <text evidence="1">Belongs to the LOB domain-containing protein family.</text>
</comment>
<dbReference type="OrthoDB" id="1893065at2759"/>
<name>A0A6A1UQF3_9ROSI</name>
<proteinExistence type="inferred from homology"/>
<evidence type="ECO:0000313" key="4">
    <source>
        <dbReference type="Proteomes" id="UP000516437"/>
    </source>
</evidence>
<feature type="domain" description="LOB" evidence="2">
    <location>
        <begin position="9"/>
        <end position="110"/>
    </location>
</feature>
<dbReference type="InterPro" id="IPR004883">
    <property type="entry name" value="LOB"/>
</dbReference>
<dbReference type="Pfam" id="PF03195">
    <property type="entry name" value="LOB"/>
    <property type="match status" value="1"/>
</dbReference>
<comment type="caution">
    <text evidence="3">The sequence shown here is derived from an EMBL/GenBank/DDBJ whole genome shotgun (WGS) entry which is preliminary data.</text>
</comment>
<organism evidence="3 4">
    <name type="scientific">Morella rubra</name>
    <name type="common">Chinese bayberry</name>
    <dbReference type="NCBI Taxonomy" id="262757"/>
    <lineage>
        <taxon>Eukaryota</taxon>
        <taxon>Viridiplantae</taxon>
        <taxon>Streptophyta</taxon>
        <taxon>Embryophyta</taxon>
        <taxon>Tracheophyta</taxon>
        <taxon>Spermatophyta</taxon>
        <taxon>Magnoliopsida</taxon>
        <taxon>eudicotyledons</taxon>
        <taxon>Gunneridae</taxon>
        <taxon>Pentapetalae</taxon>
        <taxon>rosids</taxon>
        <taxon>fabids</taxon>
        <taxon>Fagales</taxon>
        <taxon>Myricaceae</taxon>
        <taxon>Morella</taxon>
    </lineage>
</organism>
<dbReference type="EMBL" id="RXIC02000026">
    <property type="protein sequence ID" value="KAB1202028.1"/>
    <property type="molecule type" value="Genomic_DNA"/>
</dbReference>
<dbReference type="PROSITE" id="PS50891">
    <property type="entry name" value="LOB"/>
    <property type="match status" value="1"/>
</dbReference>
<dbReference type="AlphaFoldDB" id="A0A6A1UQF3"/>
<accession>A0A6A1UQF3</accession>
<dbReference type="PANTHER" id="PTHR31301:SF103">
    <property type="entry name" value="LOB DOMAIN-CONTAINING PROTEIN 5-RELATED"/>
    <property type="match status" value="1"/>
</dbReference>
<evidence type="ECO:0000259" key="2">
    <source>
        <dbReference type="PROSITE" id="PS50891"/>
    </source>
</evidence>
<evidence type="ECO:0000256" key="1">
    <source>
        <dbReference type="ARBA" id="ARBA00005474"/>
    </source>
</evidence>
<reference evidence="3 4" key="1">
    <citation type="journal article" date="2019" name="Plant Biotechnol. J.">
        <title>The red bayberry genome and genetic basis of sex determination.</title>
        <authorList>
            <person name="Jia H.M."/>
            <person name="Jia H.J."/>
            <person name="Cai Q.L."/>
            <person name="Wang Y."/>
            <person name="Zhao H.B."/>
            <person name="Yang W.F."/>
            <person name="Wang G.Y."/>
            <person name="Li Y.H."/>
            <person name="Zhan D.L."/>
            <person name="Shen Y.T."/>
            <person name="Niu Q.F."/>
            <person name="Chang L."/>
            <person name="Qiu J."/>
            <person name="Zhao L."/>
            <person name="Xie H.B."/>
            <person name="Fu W.Y."/>
            <person name="Jin J."/>
            <person name="Li X.W."/>
            <person name="Jiao Y."/>
            <person name="Zhou C.C."/>
            <person name="Tu T."/>
            <person name="Chai C.Y."/>
            <person name="Gao J.L."/>
            <person name="Fan L.J."/>
            <person name="van de Weg E."/>
            <person name="Wang J.Y."/>
            <person name="Gao Z.S."/>
        </authorList>
    </citation>
    <scope>NUCLEOTIDE SEQUENCE [LARGE SCALE GENOMIC DNA]</scope>
    <source>
        <tissue evidence="3">Leaves</tissue>
    </source>
</reference>
<protein>
    <submittedName>
        <fullName evidence="3">LOB domain-containing protein 22</fullName>
    </submittedName>
</protein>
<keyword evidence="4" id="KW-1185">Reference proteome</keyword>